<protein>
    <submittedName>
        <fullName evidence="2">Uncharacterized protein</fullName>
    </submittedName>
</protein>
<reference evidence="2" key="1">
    <citation type="journal article" date="2018" name="Genome Biol. Evol.">
        <title>Genomics and development of Lentinus tigrinus, a white-rot wood-decaying mushroom with dimorphic fruiting bodies.</title>
        <authorList>
            <person name="Wu B."/>
            <person name="Xu Z."/>
            <person name="Knudson A."/>
            <person name="Carlson A."/>
            <person name="Chen N."/>
            <person name="Kovaka S."/>
            <person name="LaButti K."/>
            <person name="Lipzen A."/>
            <person name="Pennachio C."/>
            <person name="Riley R."/>
            <person name="Schakwitz W."/>
            <person name="Umezawa K."/>
            <person name="Ohm R.A."/>
            <person name="Grigoriev I.V."/>
            <person name="Nagy L.G."/>
            <person name="Gibbons J."/>
            <person name="Hibbett D."/>
        </authorList>
    </citation>
    <scope>NUCLEOTIDE SEQUENCE [LARGE SCALE GENOMIC DNA]</scope>
    <source>
        <strain evidence="2">ALCF2SS1-6</strain>
    </source>
</reference>
<evidence type="ECO:0000313" key="3">
    <source>
        <dbReference type="Proteomes" id="UP000313359"/>
    </source>
</evidence>
<gene>
    <name evidence="2" type="ORF">L227DRAFT_300674</name>
</gene>
<organism evidence="2 3">
    <name type="scientific">Lentinus tigrinus ALCF2SS1-6</name>
    <dbReference type="NCBI Taxonomy" id="1328759"/>
    <lineage>
        <taxon>Eukaryota</taxon>
        <taxon>Fungi</taxon>
        <taxon>Dikarya</taxon>
        <taxon>Basidiomycota</taxon>
        <taxon>Agaricomycotina</taxon>
        <taxon>Agaricomycetes</taxon>
        <taxon>Polyporales</taxon>
        <taxon>Polyporaceae</taxon>
        <taxon>Lentinus</taxon>
    </lineage>
</organism>
<dbReference type="AlphaFoldDB" id="A0A5C2RXG3"/>
<dbReference type="Proteomes" id="UP000313359">
    <property type="component" value="Unassembled WGS sequence"/>
</dbReference>
<evidence type="ECO:0000256" key="1">
    <source>
        <dbReference type="SAM" id="MobiDB-lite"/>
    </source>
</evidence>
<keyword evidence="3" id="KW-1185">Reference proteome</keyword>
<sequence>MLPVLRERQCEERTMRSLSDLGDSPSAFERAVGWLAWRPSGGSTCGRSSWVPFQGLATPTYTWNWNVNLANCCTASPTRSWSQASSRESEVLPERPRRRQYAERTMGSFCVWVGLRAAAWLAWRPSYLVRE</sequence>
<proteinExistence type="predicted"/>
<name>A0A5C2RXG3_9APHY</name>
<feature type="compositionally biased region" description="Polar residues" evidence="1">
    <location>
        <begin position="77"/>
        <end position="86"/>
    </location>
</feature>
<evidence type="ECO:0000313" key="2">
    <source>
        <dbReference type="EMBL" id="RPD55753.1"/>
    </source>
</evidence>
<dbReference type="EMBL" id="ML122293">
    <property type="protein sequence ID" value="RPD55753.1"/>
    <property type="molecule type" value="Genomic_DNA"/>
</dbReference>
<accession>A0A5C2RXG3</accession>
<feature type="region of interest" description="Disordered" evidence="1">
    <location>
        <begin position="77"/>
        <end position="97"/>
    </location>
</feature>